<dbReference type="KEGG" id="fit:Fi14EGH31_10670"/>
<gene>
    <name evidence="1" type="ORF">Fi14EGH31_10670</name>
</gene>
<name>A0A7I8E474_9FIRM</name>
<evidence type="ECO:0000313" key="1">
    <source>
        <dbReference type="EMBL" id="BCL57355.1"/>
    </source>
</evidence>
<organism evidence="1 2">
    <name type="scientific">Faecalibacillus intestinalis</name>
    <dbReference type="NCBI Taxonomy" id="1982626"/>
    <lineage>
        <taxon>Bacteria</taxon>
        <taxon>Bacillati</taxon>
        <taxon>Bacillota</taxon>
        <taxon>Erysipelotrichia</taxon>
        <taxon>Erysipelotrichales</taxon>
        <taxon>Coprobacillaceae</taxon>
        <taxon>Faecalibacillus</taxon>
    </lineage>
</organism>
<proteinExistence type="predicted"/>
<dbReference type="Proteomes" id="UP000593842">
    <property type="component" value="Chromosome"/>
</dbReference>
<dbReference type="GeneID" id="70581405"/>
<dbReference type="AlphaFoldDB" id="A0A7I8E474"/>
<dbReference type="EMBL" id="AP024085">
    <property type="protein sequence ID" value="BCL57355.1"/>
    <property type="molecule type" value="Genomic_DNA"/>
</dbReference>
<protein>
    <submittedName>
        <fullName evidence="1">Uncharacterized protein</fullName>
    </submittedName>
</protein>
<evidence type="ECO:0000313" key="2">
    <source>
        <dbReference type="Proteomes" id="UP000593842"/>
    </source>
</evidence>
<reference evidence="2" key="1">
    <citation type="submission" date="2020-09" db="EMBL/GenBank/DDBJ databases">
        <title>Complete genome sequencing of Faecalibacillus intestinalis strain 14EGH31.</title>
        <authorList>
            <person name="Sakamoto M."/>
            <person name="Murakami T."/>
            <person name="Mori H."/>
        </authorList>
    </citation>
    <scope>NUCLEOTIDE SEQUENCE [LARGE SCALE GENOMIC DNA]</scope>
    <source>
        <strain evidence="2">14EGH31</strain>
    </source>
</reference>
<dbReference type="RefSeq" id="WP_234697833.1">
    <property type="nucleotide sequence ID" value="NZ_AP024085.1"/>
</dbReference>
<sequence>MLQTNEQGFFNAINDADTHLIYQYDYYNKKHGDKENIEIYTFGRKHLGLTEKEIHKYLFKMGDNQTYITDSSSY</sequence>
<accession>A0A7I8E474</accession>